<evidence type="ECO:0000313" key="13">
    <source>
        <dbReference type="Proteomes" id="UP001202281"/>
    </source>
</evidence>
<dbReference type="Pfam" id="PF03544">
    <property type="entry name" value="TonB_C"/>
    <property type="match status" value="1"/>
</dbReference>
<keyword evidence="4" id="KW-1003">Cell membrane</keyword>
<dbReference type="Gene3D" id="3.30.1150.10">
    <property type="match status" value="1"/>
</dbReference>
<evidence type="ECO:0000256" key="6">
    <source>
        <dbReference type="ARBA" id="ARBA00022692"/>
    </source>
</evidence>
<evidence type="ECO:0000256" key="8">
    <source>
        <dbReference type="ARBA" id="ARBA00022989"/>
    </source>
</evidence>
<keyword evidence="3" id="KW-0813">Transport</keyword>
<name>A0ABT0BLT3_9SPHN</name>
<evidence type="ECO:0000256" key="3">
    <source>
        <dbReference type="ARBA" id="ARBA00022448"/>
    </source>
</evidence>
<feature type="compositionally biased region" description="Pro residues" evidence="10">
    <location>
        <begin position="75"/>
        <end position="89"/>
    </location>
</feature>
<dbReference type="InterPro" id="IPR051045">
    <property type="entry name" value="TonB-dependent_transducer"/>
</dbReference>
<protein>
    <submittedName>
        <fullName evidence="12">TonB family protein</fullName>
    </submittedName>
</protein>
<gene>
    <name evidence="12" type="ORF">MTR66_04110</name>
</gene>
<accession>A0ABT0BLT3</accession>
<keyword evidence="7" id="KW-0653">Protein transport</keyword>
<evidence type="ECO:0000256" key="9">
    <source>
        <dbReference type="ARBA" id="ARBA00023136"/>
    </source>
</evidence>
<feature type="domain" description="TonB C-terminal" evidence="11">
    <location>
        <begin position="132"/>
        <end position="222"/>
    </location>
</feature>
<keyword evidence="9" id="KW-0472">Membrane</keyword>
<proteinExistence type="inferred from homology"/>
<feature type="compositionally biased region" description="Pro residues" evidence="10">
    <location>
        <begin position="108"/>
        <end position="120"/>
    </location>
</feature>
<evidence type="ECO:0000256" key="1">
    <source>
        <dbReference type="ARBA" id="ARBA00004383"/>
    </source>
</evidence>
<evidence type="ECO:0000256" key="4">
    <source>
        <dbReference type="ARBA" id="ARBA00022475"/>
    </source>
</evidence>
<comment type="caution">
    <text evidence="12">The sequence shown here is derived from an EMBL/GenBank/DDBJ whole genome shotgun (WGS) entry which is preliminary data.</text>
</comment>
<dbReference type="RefSeq" id="WP_243918167.1">
    <property type="nucleotide sequence ID" value="NZ_JALHLG010000005.1"/>
</dbReference>
<dbReference type="NCBIfam" id="TIGR01352">
    <property type="entry name" value="tonB_Cterm"/>
    <property type="match status" value="1"/>
</dbReference>
<comment type="similarity">
    <text evidence="2">Belongs to the TonB family.</text>
</comment>
<dbReference type="Proteomes" id="UP001202281">
    <property type="component" value="Unassembled WGS sequence"/>
</dbReference>
<evidence type="ECO:0000259" key="11">
    <source>
        <dbReference type="PROSITE" id="PS52015"/>
    </source>
</evidence>
<evidence type="ECO:0000256" key="2">
    <source>
        <dbReference type="ARBA" id="ARBA00006555"/>
    </source>
</evidence>
<dbReference type="PANTHER" id="PTHR33446">
    <property type="entry name" value="PROTEIN TONB-RELATED"/>
    <property type="match status" value="1"/>
</dbReference>
<evidence type="ECO:0000256" key="5">
    <source>
        <dbReference type="ARBA" id="ARBA00022519"/>
    </source>
</evidence>
<keyword evidence="8" id="KW-1133">Transmembrane helix</keyword>
<feature type="region of interest" description="Disordered" evidence="10">
    <location>
        <begin position="53"/>
        <end position="132"/>
    </location>
</feature>
<keyword evidence="6" id="KW-0812">Transmembrane</keyword>
<evidence type="ECO:0000256" key="10">
    <source>
        <dbReference type="SAM" id="MobiDB-lite"/>
    </source>
</evidence>
<organism evidence="12 13">
    <name type="scientific">Novosphingobium beihaiensis</name>
    <dbReference type="NCBI Taxonomy" id="2930389"/>
    <lineage>
        <taxon>Bacteria</taxon>
        <taxon>Pseudomonadati</taxon>
        <taxon>Pseudomonadota</taxon>
        <taxon>Alphaproteobacteria</taxon>
        <taxon>Sphingomonadales</taxon>
        <taxon>Sphingomonadaceae</taxon>
        <taxon>Novosphingobium</taxon>
    </lineage>
</organism>
<sequence>MRSDLPLTRRGAALAGSMLLNLLLLAGVVAAMRGPDAPAPGARSALVTISITPAPRKTAPPPPVSEPEARQAAIPAPPMPEPRPAPVLPEAPGLAPVSTPPQTAQPPEAEPVPSSPPPPVLLSAPRQNDPPSSRIAAYRQQVWQRILAARPRGARGAGTVTVRFRIGRSGALVSADVSISSGQFMLDRMALQAVRKAAPFPAPPAGMDDAALTFTVPVAFHK</sequence>
<dbReference type="PANTHER" id="PTHR33446:SF2">
    <property type="entry name" value="PROTEIN TONB"/>
    <property type="match status" value="1"/>
</dbReference>
<dbReference type="EMBL" id="JALHLG010000005">
    <property type="protein sequence ID" value="MCJ2185994.1"/>
    <property type="molecule type" value="Genomic_DNA"/>
</dbReference>
<evidence type="ECO:0000313" key="12">
    <source>
        <dbReference type="EMBL" id="MCJ2185994.1"/>
    </source>
</evidence>
<reference evidence="12 13" key="1">
    <citation type="submission" date="2022-04" db="EMBL/GenBank/DDBJ databases">
        <title>Identification of a novel bacterium isolated from mangrove sediments.</title>
        <authorList>
            <person name="Pan X."/>
        </authorList>
    </citation>
    <scope>NUCLEOTIDE SEQUENCE [LARGE SCALE GENOMIC DNA]</scope>
    <source>
        <strain evidence="12 13">B2638</strain>
    </source>
</reference>
<dbReference type="InterPro" id="IPR037682">
    <property type="entry name" value="TonB_C"/>
</dbReference>
<evidence type="ECO:0000256" key="7">
    <source>
        <dbReference type="ARBA" id="ARBA00022927"/>
    </source>
</evidence>
<comment type="subcellular location">
    <subcellularLocation>
        <location evidence="1">Cell inner membrane</location>
        <topology evidence="1">Single-pass membrane protein</topology>
        <orientation evidence="1">Periplasmic side</orientation>
    </subcellularLocation>
</comment>
<keyword evidence="5" id="KW-0997">Cell inner membrane</keyword>
<dbReference type="InterPro" id="IPR006260">
    <property type="entry name" value="TonB/TolA_C"/>
</dbReference>
<dbReference type="PROSITE" id="PS52015">
    <property type="entry name" value="TONB_CTD"/>
    <property type="match status" value="1"/>
</dbReference>
<keyword evidence="13" id="KW-1185">Reference proteome</keyword>
<dbReference type="SUPFAM" id="SSF74653">
    <property type="entry name" value="TolA/TonB C-terminal domain"/>
    <property type="match status" value="1"/>
</dbReference>